<evidence type="ECO:0000313" key="1">
    <source>
        <dbReference type="Ensembl" id="ENSUMAP00000004233"/>
    </source>
</evidence>
<proteinExistence type="predicted"/>
<organism evidence="1">
    <name type="scientific">Ursus maritimus</name>
    <name type="common">Polar bear</name>
    <name type="synonym">Thalarctos maritimus</name>
    <dbReference type="NCBI Taxonomy" id="29073"/>
    <lineage>
        <taxon>Eukaryota</taxon>
        <taxon>Metazoa</taxon>
        <taxon>Chordata</taxon>
        <taxon>Craniata</taxon>
        <taxon>Vertebrata</taxon>
        <taxon>Euteleostomi</taxon>
        <taxon>Mammalia</taxon>
        <taxon>Eutheria</taxon>
        <taxon>Laurasiatheria</taxon>
        <taxon>Carnivora</taxon>
        <taxon>Caniformia</taxon>
        <taxon>Ursidae</taxon>
        <taxon>Ursus</taxon>
    </lineage>
</organism>
<dbReference type="AlphaFoldDB" id="A0A452T811"/>
<protein>
    <submittedName>
        <fullName evidence="1">Uncharacterized protein</fullName>
    </submittedName>
</protein>
<name>A0A452T811_URSMA</name>
<dbReference type="GeneTree" id="ENSGT00950000186073"/>
<dbReference type="OMA" id="FHWQATS"/>
<sequence>MTLKQINKELSNLACGFPTLCFGGPVHNSMFHWQATSLPVFFLSWPSRAPTELNAQQEPH</sequence>
<dbReference type="Ensembl" id="ENSUMAT00000005151.1">
    <property type="protein sequence ID" value="ENSUMAP00000004233.1"/>
    <property type="gene ID" value="ENSUMAG00000003430.1"/>
</dbReference>
<accession>A0A452T811</accession>
<reference evidence="1" key="1">
    <citation type="submission" date="2019-03" db="UniProtKB">
        <authorList>
            <consortium name="Ensembl"/>
        </authorList>
    </citation>
    <scope>IDENTIFICATION</scope>
</reference>